<evidence type="ECO:0000313" key="4">
    <source>
        <dbReference type="Proteomes" id="UP000886523"/>
    </source>
</evidence>
<dbReference type="GO" id="GO:0019216">
    <property type="term" value="P:regulation of lipid metabolic process"/>
    <property type="evidence" value="ECO:0007669"/>
    <property type="project" value="TreeGrafter"/>
</dbReference>
<evidence type="ECO:0000313" key="3">
    <source>
        <dbReference type="EMBL" id="KAF9508049.1"/>
    </source>
</evidence>
<keyword evidence="2" id="KW-0175">Coiled coil</keyword>
<protein>
    <recommendedName>
        <fullName evidence="5">OPA3-like protein</fullName>
    </recommendedName>
</protein>
<keyword evidence="4" id="KW-1185">Reference proteome</keyword>
<dbReference type="OrthoDB" id="2129069at2759"/>
<dbReference type="InterPro" id="IPR010754">
    <property type="entry name" value="OPA3-like"/>
</dbReference>
<organism evidence="3 4">
    <name type="scientific">Hydnum rufescens UP504</name>
    <dbReference type="NCBI Taxonomy" id="1448309"/>
    <lineage>
        <taxon>Eukaryota</taxon>
        <taxon>Fungi</taxon>
        <taxon>Dikarya</taxon>
        <taxon>Basidiomycota</taxon>
        <taxon>Agaricomycotina</taxon>
        <taxon>Agaricomycetes</taxon>
        <taxon>Cantharellales</taxon>
        <taxon>Hydnaceae</taxon>
        <taxon>Hydnum</taxon>
    </lineage>
</organism>
<evidence type="ECO:0000256" key="2">
    <source>
        <dbReference type="ARBA" id="ARBA00023054"/>
    </source>
</evidence>
<dbReference type="Pfam" id="PF07047">
    <property type="entry name" value="OPA3"/>
    <property type="match status" value="1"/>
</dbReference>
<proteinExistence type="inferred from homology"/>
<dbReference type="PANTHER" id="PTHR12499:SF0">
    <property type="entry name" value="OPTIC ATROPHY 3 PROTEIN"/>
    <property type="match status" value="1"/>
</dbReference>
<dbReference type="Proteomes" id="UP000886523">
    <property type="component" value="Unassembled WGS sequence"/>
</dbReference>
<sequence>MASVKLATLAIRTIAKPIANSLKNQAQQHESFRRVCIELAQWSHRSEVRLRTGLLGESPKSIKPLNDTRAIQNGANSLAEGFLFLVAAGLIIGESWRAARKDSNRRDVVNDRLADLEGRMKAMGSRMDGVLQELGSKLDEDRRQDF</sequence>
<name>A0A9P6AMC4_9AGAM</name>
<comment type="similarity">
    <text evidence="1">Belongs to the OPA3 family.</text>
</comment>
<dbReference type="PANTHER" id="PTHR12499">
    <property type="entry name" value="OPTIC ATROPHY 3 PROTEIN OPA3"/>
    <property type="match status" value="1"/>
</dbReference>
<dbReference type="EMBL" id="MU129066">
    <property type="protein sequence ID" value="KAF9508049.1"/>
    <property type="molecule type" value="Genomic_DNA"/>
</dbReference>
<dbReference type="AlphaFoldDB" id="A0A9P6AMC4"/>
<accession>A0A9P6AMC4</accession>
<reference evidence="3" key="1">
    <citation type="journal article" date="2020" name="Nat. Commun.">
        <title>Large-scale genome sequencing of mycorrhizal fungi provides insights into the early evolution of symbiotic traits.</title>
        <authorList>
            <person name="Miyauchi S."/>
            <person name="Kiss E."/>
            <person name="Kuo A."/>
            <person name="Drula E."/>
            <person name="Kohler A."/>
            <person name="Sanchez-Garcia M."/>
            <person name="Morin E."/>
            <person name="Andreopoulos B."/>
            <person name="Barry K.W."/>
            <person name="Bonito G."/>
            <person name="Buee M."/>
            <person name="Carver A."/>
            <person name="Chen C."/>
            <person name="Cichocki N."/>
            <person name="Clum A."/>
            <person name="Culley D."/>
            <person name="Crous P.W."/>
            <person name="Fauchery L."/>
            <person name="Girlanda M."/>
            <person name="Hayes R.D."/>
            <person name="Keri Z."/>
            <person name="LaButti K."/>
            <person name="Lipzen A."/>
            <person name="Lombard V."/>
            <person name="Magnuson J."/>
            <person name="Maillard F."/>
            <person name="Murat C."/>
            <person name="Nolan M."/>
            <person name="Ohm R.A."/>
            <person name="Pangilinan J."/>
            <person name="Pereira M.F."/>
            <person name="Perotto S."/>
            <person name="Peter M."/>
            <person name="Pfister S."/>
            <person name="Riley R."/>
            <person name="Sitrit Y."/>
            <person name="Stielow J.B."/>
            <person name="Szollosi G."/>
            <person name="Zifcakova L."/>
            <person name="Stursova M."/>
            <person name="Spatafora J.W."/>
            <person name="Tedersoo L."/>
            <person name="Vaario L.M."/>
            <person name="Yamada A."/>
            <person name="Yan M."/>
            <person name="Wang P."/>
            <person name="Xu J."/>
            <person name="Bruns T."/>
            <person name="Baldrian P."/>
            <person name="Vilgalys R."/>
            <person name="Dunand C."/>
            <person name="Henrissat B."/>
            <person name="Grigoriev I.V."/>
            <person name="Hibbett D."/>
            <person name="Nagy L.G."/>
            <person name="Martin F.M."/>
        </authorList>
    </citation>
    <scope>NUCLEOTIDE SEQUENCE</scope>
    <source>
        <strain evidence="3">UP504</strain>
    </source>
</reference>
<evidence type="ECO:0008006" key="5">
    <source>
        <dbReference type="Google" id="ProtNLM"/>
    </source>
</evidence>
<comment type="caution">
    <text evidence="3">The sequence shown here is derived from an EMBL/GenBank/DDBJ whole genome shotgun (WGS) entry which is preliminary data.</text>
</comment>
<evidence type="ECO:0000256" key="1">
    <source>
        <dbReference type="ARBA" id="ARBA00007584"/>
    </source>
</evidence>
<gene>
    <name evidence="3" type="ORF">BS47DRAFT_252061</name>
</gene>
<dbReference type="GO" id="GO:0005739">
    <property type="term" value="C:mitochondrion"/>
    <property type="evidence" value="ECO:0007669"/>
    <property type="project" value="TreeGrafter"/>
</dbReference>